<dbReference type="OrthoDB" id="10362476at2759"/>
<protein>
    <submittedName>
        <fullName evidence="1">Uncharacterized protein</fullName>
    </submittedName>
</protein>
<gene>
    <name evidence="1" type="ORF">G6M90_00g109330</name>
</gene>
<sequence>MSGRWGRRPEKGVIVEPVDLGGLGGVYRVRYPEMEMGMRERDVDVVPGLAAASWSCL</sequence>
<evidence type="ECO:0000313" key="2">
    <source>
        <dbReference type="Proteomes" id="UP000510686"/>
    </source>
</evidence>
<dbReference type="GeneID" id="90968246"/>
<dbReference type="Proteomes" id="UP000510686">
    <property type="component" value="Chromosome 7"/>
</dbReference>
<dbReference type="EMBL" id="CP058938">
    <property type="protein sequence ID" value="QLI74554.1"/>
    <property type="molecule type" value="Genomic_DNA"/>
</dbReference>
<dbReference type="RefSeq" id="XP_065987931.1">
    <property type="nucleotide sequence ID" value="XM_066131776.1"/>
</dbReference>
<reference evidence="1 2" key="1">
    <citation type="submission" date="2020-07" db="EMBL/GenBank/DDBJ databases">
        <title>Telomere length de novo assembly of all 7 chromosomes of the fungus, Metarhizium brunneum, using a novel assembly pipeline.</title>
        <authorList>
            <person name="Saud z."/>
            <person name="Kortsinoglou A."/>
            <person name="Kouvelis V.N."/>
            <person name="Butt T.M."/>
        </authorList>
    </citation>
    <scope>NUCLEOTIDE SEQUENCE [LARGE SCALE GENOMIC DNA]</scope>
    <source>
        <strain evidence="1 2">4556</strain>
    </source>
</reference>
<name>A0A7D5V4P1_9HYPO</name>
<dbReference type="AlphaFoldDB" id="A0A7D5V4P1"/>
<keyword evidence="2" id="KW-1185">Reference proteome</keyword>
<accession>A0A7D5V4P1</accession>
<dbReference type="KEGG" id="mbrn:90968246"/>
<proteinExistence type="predicted"/>
<organism evidence="1 2">
    <name type="scientific">Metarhizium brunneum</name>
    <dbReference type="NCBI Taxonomy" id="500148"/>
    <lineage>
        <taxon>Eukaryota</taxon>
        <taxon>Fungi</taxon>
        <taxon>Dikarya</taxon>
        <taxon>Ascomycota</taxon>
        <taxon>Pezizomycotina</taxon>
        <taxon>Sordariomycetes</taxon>
        <taxon>Hypocreomycetidae</taxon>
        <taxon>Hypocreales</taxon>
        <taxon>Clavicipitaceae</taxon>
        <taxon>Metarhizium</taxon>
    </lineage>
</organism>
<evidence type="ECO:0000313" key="1">
    <source>
        <dbReference type="EMBL" id="QLI74554.1"/>
    </source>
</evidence>